<proteinExistence type="predicted"/>
<dbReference type="Proteomes" id="UP001177260">
    <property type="component" value="Unassembled WGS sequence"/>
</dbReference>
<protein>
    <submittedName>
        <fullName evidence="1">Uncharacterized protein</fullName>
    </submittedName>
</protein>
<organism evidence="1 2">
    <name type="scientific">Aspergillus melleus</name>
    <dbReference type="NCBI Taxonomy" id="138277"/>
    <lineage>
        <taxon>Eukaryota</taxon>
        <taxon>Fungi</taxon>
        <taxon>Dikarya</taxon>
        <taxon>Ascomycota</taxon>
        <taxon>Pezizomycotina</taxon>
        <taxon>Eurotiomycetes</taxon>
        <taxon>Eurotiomycetidae</taxon>
        <taxon>Eurotiales</taxon>
        <taxon>Aspergillaceae</taxon>
        <taxon>Aspergillus</taxon>
        <taxon>Aspergillus subgen. Circumdati</taxon>
    </lineage>
</organism>
<dbReference type="EMBL" id="JAOPJF010000018">
    <property type="protein sequence ID" value="KAK1146369.1"/>
    <property type="molecule type" value="Genomic_DNA"/>
</dbReference>
<sequence length="456" mass="51428">MPSKTQTTPPIPTSEALDAGVVKGFFAQLKLLTSTAGFDTISAVYNENTKLRSQLESKDLELAKAKEEMNEQKEKKETALSEMFEINEKEKGGHKATKEQVLSLEKVIVDKDKCILERNKATDELEKQVKKLHLENAAEKEKLANAEQNISTLQQRIQDKESTINKMKSAGSELKEKLSASKKRVKELEDETASLKGSLATTQAQLTKLEGFAAGYNETNEDSVIESFIGLWDYAKTEINAQLKTNLPSDTLRSDEFKRQNLSAWEKFRQCELVRTHHIPLPCSNTVAAKQMRLAVILAILAREIDKHIFQPTYLAPADNQFRKVLANQAALDSEKESFCRSIILSMDAETQATACFAGIQTVVTAVSAYLDELLSEDQRLAFHKSLGKVVQRAADIWKPIQRMQRRYEPDFEAPIAEDECEAFVFPVSVISQQRKPPSQETKRKLRWLCSLVCRL</sequence>
<gene>
    <name evidence="1" type="ORF">N8T08_003156</name>
</gene>
<keyword evidence="2" id="KW-1185">Reference proteome</keyword>
<reference evidence="1 2" key="1">
    <citation type="journal article" date="2023" name="ACS Omega">
        <title>Identification of the Neoaspergillic Acid Biosynthesis Gene Cluster by Establishing an In Vitro CRISPR-Ribonucleoprotein Genetic System in Aspergillus melleus.</title>
        <authorList>
            <person name="Yuan B."/>
            <person name="Grau M.F."/>
            <person name="Murata R.M."/>
            <person name="Torok T."/>
            <person name="Venkateswaran K."/>
            <person name="Stajich J.E."/>
            <person name="Wang C.C.C."/>
        </authorList>
    </citation>
    <scope>NUCLEOTIDE SEQUENCE [LARGE SCALE GENOMIC DNA]</scope>
    <source>
        <strain evidence="1 2">IMV 1140</strain>
    </source>
</reference>
<comment type="caution">
    <text evidence="1">The sequence shown here is derived from an EMBL/GenBank/DDBJ whole genome shotgun (WGS) entry which is preliminary data.</text>
</comment>
<evidence type="ECO:0000313" key="1">
    <source>
        <dbReference type="EMBL" id="KAK1146369.1"/>
    </source>
</evidence>
<name>A0ACC3B7D1_9EURO</name>
<evidence type="ECO:0000313" key="2">
    <source>
        <dbReference type="Proteomes" id="UP001177260"/>
    </source>
</evidence>
<accession>A0ACC3B7D1</accession>